<evidence type="ECO:0000256" key="1">
    <source>
        <dbReference type="SAM" id="MobiDB-lite"/>
    </source>
</evidence>
<feature type="region of interest" description="Disordered" evidence="1">
    <location>
        <begin position="1"/>
        <end position="22"/>
    </location>
</feature>
<accession>A0A0V1DPK1</accession>
<gene>
    <name evidence="2" type="ORF">T11_9069</name>
</gene>
<keyword evidence="3" id="KW-1185">Reference proteome</keyword>
<evidence type="ECO:0000313" key="2">
    <source>
        <dbReference type="EMBL" id="KRY63484.1"/>
    </source>
</evidence>
<comment type="caution">
    <text evidence="2">The sequence shown here is derived from an EMBL/GenBank/DDBJ whole genome shotgun (WGS) entry which is preliminary data.</text>
</comment>
<sequence>MKGATETEDFHTQGSIPLSPPNADTIAYSSKFLLQGP</sequence>
<name>A0A0V1DPK1_9BILA</name>
<reference evidence="2 3" key="1">
    <citation type="submission" date="2015-01" db="EMBL/GenBank/DDBJ databases">
        <title>Evolution of Trichinella species and genotypes.</title>
        <authorList>
            <person name="Korhonen P.K."/>
            <person name="Edoardo P."/>
            <person name="Giuseppe L.R."/>
            <person name="Gasser R.B."/>
        </authorList>
    </citation>
    <scope>NUCLEOTIDE SEQUENCE [LARGE SCALE GENOMIC DNA]</scope>
    <source>
        <strain evidence="2">ISS1029</strain>
    </source>
</reference>
<protein>
    <submittedName>
        <fullName evidence="2">Uncharacterized protein</fullName>
    </submittedName>
</protein>
<dbReference type="Proteomes" id="UP000055024">
    <property type="component" value="Unassembled WGS sequence"/>
</dbReference>
<dbReference type="EMBL" id="JYDP01008576">
    <property type="protein sequence ID" value="KRY63484.1"/>
    <property type="molecule type" value="Genomic_DNA"/>
</dbReference>
<dbReference type="AlphaFoldDB" id="A0A0V1DPK1"/>
<evidence type="ECO:0000313" key="3">
    <source>
        <dbReference type="Proteomes" id="UP000055024"/>
    </source>
</evidence>
<proteinExistence type="predicted"/>
<organism evidence="2 3">
    <name type="scientific">Trichinella zimbabwensis</name>
    <dbReference type="NCBI Taxonomy" id="268475"/>
    <lineage>
        <taxon>Eukaryota</taxon>
        <taxon>Metazoa</taxon>
        <taxon>Ecdysozoa</taxon>
        <taxon>Nematoda</taxon>
        <taxon>Enoplea</taxon>
        <taxon>Dorylaimia</taxon>
        <taxon>Trichinellida</taxon>
        <taxon>Trichinellidae</taxon>
        <taxon>Trichinella</taxon>
    </lineage>
</organism>